<keyword evidence="6" id="KW-0479">Metal-binding</keyword>
<dbReference type="InterPro" id="IPR012675">
    <property type="entry name" value="Beta-grasp_dom_sf"/>
</dbReference>
<comment type="similarity">
    <text evidence="3">Belongs to the succinate dehydrogenase/fumarate reductase iron-sulfur protein family.</text>
</comment>
<evidence type="ECO:0000256" key="3">
    <source>
        <dbReference type="ARBA" id="ARBA00009433"/>
    </source>
</evidence>
<proteinExistence type="inferred from homology"/>
<feature type="domain" description="4Fe-4S ferredoxin-type" evidence="11">
    <location>
        <begin position="161"/>
        <end position="190"/>
    </location>
</feature>
<dbReference type="InterPro" id="IPR006058">
    <property type="entry name" value="2Fe2S_fd_BS"/>
</dbReference>
<dbReference type="Proteomes" id="UP000318741">
    <property type="component" value="Chromosome"/>
</dbReference>
<dbReference type="Pfam" id="PF12838">
    <property type="entry name" value="Fer4_7"/>
    <property type="match status" value="1"/>
</dbReference>
<dbReference type="EMBL" id="CP036265">
    <property type="protein sequence ID" value="QDT17814.1"/>
    <property type="molecule type" value="Genomic_DNA"/>
</dbReference>
<name>A0A517PEL9_9PLAN</name>
<dbReference type="InterPro" id="IPR009051">
    <property type="entry name" value="Helical_ferredxn"/>
</dbReference>
<dbReference type="Gene3D" id="3.10.20.30">
    <property type="match status" value="1"/>
</dbReference>
<keyword evidence="5" id="KW-0001">2Fe-2S</keyword>
<sequence>MIDLPHSDGGHLSLTLKVWRQADADSPGAFETYRVDEINPDMSFLEMLDCLNEQLTQEDKEPVAFDHDCREGICGTCGVMINGMAHGPLPNTTTCQLRMRQFRNGDTLVLEPWRAKGFPIVRDLVCDRSAFDRIQQAGGYISIGVGSAPDANAVAVPKKFADAAMNSAACIGCGACVAACKNAAAHLFTGAKISHLALLPQGSAERKDRARRMVAQMDEEGFGACSNTNECAAACPANISVTDIARLNREYAYASLGTSD</sequence>
<evidence type="ECO:0000256" key="9">
    <source>
        <dbReference type="ARBA" id="ARBA00023014"/>
    </source>
</evidence>
<dbReference type="OrthoDB" id="9804391at2"/>
<evidence type="ECO:0000256" key="10">
    <source>
        <dbReference type="ARBA" id="ARBA00034078"/>
    </source>
</evidence>
<keyword evidence="13" id="KW-1185">Reference proteome</keyword>
<dbReference type="AlphaFoldDB" id="A0A517PEL9"/>
<dbReference type="NCBIfam" id="TIGR00384">
    <property type="entry name" value="dhsB"/>
    <property type="match status" value="1"/>
</dbReference>
<gene>
    <name evidence="12" type="primary">frdB</name>
    <name evidence="12" type="ORF">CA12_39480</name>
</gene>
<evidence type="ECO:0000259" key="11">
    <source>
        <dbReference type="PROSITE" id="PS51379"/>
    </source>
</evidence>
<evidence type="ECO:0000256" key="2">
    <source>
        <dbReference type="ARBA" id="ARBA00001966"/>
    </source>
</evidence>
<dbReference type="PANTHER" id="PTHR11921">
    <property type="entry name" value="SUCCINATE DEHYDROGENASE IRON-SULFUR PROTEIN"/>
    <property type="match status" value="1"/>
</dbReference>
<comment type="cofactor">
    <cofactor evidence="1">
        <name>[3Fe-4S] cluster</name>
        <dbReference type="ChEBI" id="CHEBI:21137"/>
    </cofactor>
</comment>
<evidence type="ECO:0000256" key="8">
    <source>
        <dbReference type="ARBA" id="ARBA00023004"/>
    </source>
</evidence>
<keyword evidence="8" id="KW-0408">Iron</keyword>
<dbReference type="GO" id="GO:0022904">
    <property type="term" value="P:respiratory electron transport chain"/>
    <property type="evidence" value="ECO:0007669"/>
    <property type="project" value="TreeGrafter"/>
</dbReference>
<keyword evidence="7" id="KW-0560">Oxidoreductase</keyword>
<dbReference type="GO" id="GO:0009055">
    <property type="term" value="F:electron transfer activity"/>
    <property type="evidence" value="ECO:0007669"/>
    <property type="project" value="InterPro"/>
</dbReference>
<evidence type="ECO:0000256" key="7">
    <source>
        <dbReference type="ARBA" id="ARBA00023002"/>
    </source>
</evidence>
<dbReference type="SUPFAM" id="SSF54292">
    <property type="entry name" value="2Fe-2S ferredoxin-like"/>
    <property type="match status" value="1"/>
</dbReference>
<evidence type="ECO:0000256" key="6">
    <source>
        <dbReference type="ARBA" id="ARBA00022723"/>
    </source>
</evidence>
<keyword evidence="4" id="KW-0004">4Fe-4S</keyword>
<dbReference type="InterPro" id="IPR036010">
    <property type="entry name" value="2Fe-2S_ferredoxin-like_sf"/>
</dbReference>
<dbReference type="PROSITE" id="PS00197">
    <property type="entry name" value="2FE2S_FER_1"/>
    <property type="match status" value="1"/>
</dbReference>
<dbReference type="GO" id="GO:0051539">
    <property type="term" value="F:4 iron, 4 sulfur cluster binding"/>
    <property type="evidence" value="ECO:0007669"/>
    <property type="project" value="UniProtKB-KW"/>
</dbReference>
<dbReference type="InterPro" id="IPR017896">
    <property type="entry name" value="4Fe4S_Fe-S-bd"/>
</dbReference>
<dbReference type="Gene3D" id="1.10.1060.10">
    <property type="entry name" value="Alpha-helical ferredoxin"/>
    <property type="match status" value="1"/>
</dbReference>
<dbReference type="KEGG" id="acaf:CA12_39480"/>
<evidence type="ECO:0000313" key="12">
    <source>
        <dbReference type="EMBL" id="QDT17814.1"/>
    </source>
</evidence>
<evidence type="ECO:0000256" key="5">
    <source>
        <dbReference type="ARBA" id="ARBA00022714"/>
    </source>
</evidence>
<organism evidence="12 13">
    <name type="scientific">Alienimonas californiensis</name>
    <dbReference type="NCBI Taxonomy" id="2527989"/>
    <lineage>
        <taxon>Bacteria</taxon>
        <taxon>Pseudomonadati</taxon>
        <taxon>Planctomycetota</taxon>
        <taxon>Planctomycetia</taxon>
        <taxon>Planctomycetales</taxon>
        <taxon>Planctomycetaceae</taxon>
        <taxon>Alienimonas</taxon>
    </lineage>
</organism>
<dbReference type="InterPro" id="IPR050573">
    <property type="entry name" value="SDH/FRD_Iron-Sulfur"/>
</dbReference>
<dbReference type="GO" id="GO:0046872">
    <property type="term" value="F:metal ion binding"/>
    <property type="evidence" value="ECO:0007669"/>
    <property type="project" value="UniProtKB-KW"/>
</dbReference>
<dbReference type="GO" id="GO:0051537">
    <property type="term" value="F:2 iron, 2 sulfur cluster binding"/>
    <property type="evidence" value="ECO:0007669"/>
    <property type="project" value="UniProtKB-KW"/>
</dbReference>
<accession>A0A517PEL9</accession>
<dbReference type="InterPro" id="IPR025192">
    <property type="entry name" value="Succ_DH/fum_Rdtase_N"/>
</dbReference>
<reference evidence="12 13" key="1">
    <citation type="submission" date="2019-02" db="EMBL/GenBank/DDBJ databases">
        <title>Deep-cultivation of Planctomycetes and their phenomic and genomic characterization uncovers novel biology.</title>
        <authorList>
            <person name="Wiegand S."/>
            <person name="Jogler M."/>
            <person name="Boedeker C."/>
            <person name="Pinto D."/>
            <person name="Vollmers J."/>
            <person name="Rivas-Marin E."/>
            <person name="Kohn T."/>
            <person name="Peeters S.H."/>
            <person name="Heuer A."/>
            <person name="Rast P."/>
            <person name="Oberbeckmann S."/>
            <person name="Bunk B."/>
            <person name="Jeske O."/>
            <person name="Meyerdierks A."/>
            <person name="Storesund J.E."/>
            <person name="Kallscheuer N."/>
            <person name="Luecker S."/>
            <person name="Lage O.M."/>
            <person name="Pohl T."/>
            <person name="Merkel B.J."/>
            <person name="Hornburger P."/>
            <person name="Mueller R.-W."/>
            <person name="Bruemmer F."/>
            <person name="Labrenz M."/>
            <person name="Spormann A.M."/>
            <person name="Op den Camp H."/>
            <person name="Overmann J."/>
            <person name="Amann R."/>
            <person name="Jetten M.S.M."/>
            <person name="Mascher T."/>
            <person name="Medema M.H."/>
            <person name="Devos D.P."/>
            <person name="Kaster A.-K."/>
            <person name="Ovreas L."/>
            <person name="Rohde M."/>
            <person name="Galperin M.Y."/>
            <person name="Jogler C."/>
        </authorList>
    </citation>
    <scope>NUCLEOTIDE SEQUENCE [LARGE SCALE GENOMIC DNA]</scope>
    <source>
        <strain evidence="12 13">CA12</strain>
    </source>
</reference>
<comment type="cofactor">
    <cofactor evidence="10">
        <name>[2Fe-2S] cluster</name>
        <dbReference type="ChEBI" id="CHEBI:190135"/>
    </cofactor>
</comment>
<dbReference type="NCBIfam" id="NF005746">
    <property type="entry name" value="PRK07570.1"/>
    <property type="match status" value="1"/>
</dbReference>
<dbReference type="GO" id="GO:0006099">
    <property type="term" value="P:tricarboxylic acid cycle"/>
    <property type="evidence" value="ECO:0007669"/>
    <property type="project" value="InterPro"/>
</dbReference>
<evidence type="ECO:0000256" key="4">
    <source>
        <dbReference type="ARBA" id="ARBA00022485"/>
    </source>
</evidence>
<comment type="cofactor">
    <cofactor evidence="2">
        <name>[4Fe-4S] cluster</name>
        <dbReference type="ChEBI" id="CHEBI:49883"/>
    </cofactor>
</comment>
<keyword evidence="9" id="KW-0411">Iron-sulfur</keyword>
<protein>
    <submittedName>
        <fullName evidence="12">Fumarate reductase iron-sulfur subunit</fullName>
    </submittedName>
</protein>
<dbReference type="GO" id="GO:0016491">
    <property type="term" value="F:oxidoreductase activity"/>
    <property type="evidence" value="ECO:0007669"/>
    <property type="project" value="UniProtKB-KW"/>
</dbReference>
<dbReference type="PROSITE" id="PS51379">
    <property type="entry name" value="4FE4S_FER_2"/>
    <property type="match status" value="1"/>
</dbReference>
<evidence type="ECO:0000256" key="1">
    <source>
        <dbReference type="ARBA" id="ARBA00001927"/>
    </source>
</evidence>
<dbReference type="Pfam" id="PF13085">
    <property type="entry name" value="Fer2_3"/>
    <property type="match status" value="1"/>
</dbReference>
<dbReference type="InterPro" id="IPR004489">
    <property type="entry name" value="Succ_DH/fum_Rdtase_Fe-S"/>
</dbReference>
<dbReference type="PANTHER" id="PTHR11921:SF41">
    <property type="entry name" value="SUCCINATE DEHYDROGENASE"/>
    <property type="match status" value="1"/>
</dbReference>
<dbReference type="SUPFAM" id="SSF46548">
    <property type="entry name" value="alpha-helical ferredoxin"/>
    <property type="match status" value="1"/>
</dbReference>
<evidence type="ECO:0000313" key="13">
    <source>
        <dbReference type="Proteomes" id="UP000318741"/>
    </source>
</evidence>